<sequence length="160" mass="18177">MQSGSDSRPSGLEHDCEQHKELVLELAEEPKTSLTDRIRDVEHENEKLERDKSLLVKKVHELKASLCEKRERLWDEIQDFQDALGEKKKELQEALDSKAEHRREASALRQELASLQEQQTCLSQATAKSNEEARQATAKQGTSDTPRDRDTARTAIAGTK</sequence>
<accession>H3H5T0</accession>
<evidence type="ECO:0000313" key="3">
    <source>
        <dbReference type="Proteomes" id="UP000005238"/>
    </source>
</evidence>
<proteinExistence type="predicted"/>
<dbReference type="VEuPathDB" id="FungiDB:KRP22_8559"/>
<dbReference type="InParanoid" id="H3H5T0"/>
<dbReference type="EMBL" id="DS566407">
    <property type="status" value="NOT_ANNOTATED_CDS"/>
    <property type="molecule type" value="Genomic_DNA"/>
</dbReference>
<evidence type="ECO:0000313" key="2">
    <source>
        <dbReference type="EnsemblProtists" id="Phyra86011"/>
    </source>
</evidence>
<protein>
    <submittedName>
        <fullName evidence="2">Uncharacterized protein</fullName>
    </submittedName>
</protein>
<reference evidence="3" key="1">
    <citation type="journal article" date="2006" name="Science">
        <title>Phytophthora genome sequences uncover evolutionary origins and mechanisms of pathogenesis.</title>
        <authorList>
            <person name="Tyler B.M."/>
            <person name="Tripathy S."/>
            <person name="Zhang X."/>
            <person name="Dehal P."/>
            <person name="Jiang R.H."/>
            <person name="Aerts A."/>
            <person name="Arredondo F.D."/>
            <person name="Baxter L."/>
            <person name="Bensasson D."/>
            <person name="Beynon J.L."/>
            <person name="Chapman J."/>
            <person name="Damasceno C.M."/>
            <person name="Dorrance A.E."/>
            <person name="Dou D."/>
            <person name="Dickerman A.W."/>
            <person name="Dubchak I.L."/>
            <person name="Garbelotto M."/>
            <person name="Gijzen M."/>
            <person name="Gordon S.G."/>
            <person name="Govers F."/>
            <person name="Grunwald N.J."/>
            <person name="Huang W."/>
            <person name="Ivors K.L."/>
            <person name="Jones R.W."/>
            <person name="Kamoun S."/>
            <person name="Krampis K."/>
            <person name="Lamour K.H."/>
            <person name="Lee M.K."/>
            <person name="McDonald W.H."/>
            <person name="Medina M."/>
            <person name="Meijer H.J."/>
            <person name="Nordberg E.K."/>
            <person name="Maclean D.J."/>
            <person name="Ospina-Giraldo M.D."/>
            <person name="Morris P.F."/>
            <person name="Phuntumart V."/>
            <person name="Putnam N.H."/>
            <person name="Rash S."/>
            <person name="Rose J.K."/>
            <person name="Sakihama Y."/>
            <person name="Salamov A.A."/>
            <person name="Savidor A."/>
            <person name="Scheuring C.F."/>
            <person name="Smith B.M."/>
            <person name="Sobral B.W."/>
            <person name="Terry A."/>
            <person name="Torto-Alalibo T.A."/>
            <person name="Win J."/>
            <person name="Xu Z."/>
            <person name="Zhang H."/>
            <person name="Grigoriev I.V."/>
            <person name="Rokhsar D.S."/>
            <person name="Boore J.L."/>
        </authorList>
    </citation>
    <scope>NUCLEOTIDE SEQUENCE [LARGE SCALE GENOMIC DNA]</scope>
    <source>
        <strain evidence="3">Pr102</strain>
    </source>
</reference>
<dbReference type="AlphaFoldDB" id="H3H5T0"/>
<organism evidence="2 3">
    <name type="scientific">Phytophthora ramorum</name>
    <name type="common">Sudden oak death agent</name>
    <dbReference type="NCBI Taxonomy" id="164328"/>
    <lineage>
        <taxon>Eukaryota</taxon>
        <taxon>Sar</taxon>
        <taxon>Stramenopiles</taxon>
        <taxon>Oomycota</taxon>
        <taxon>Peronosporomycetes</taxon>
        <taxon>Peronosporales</taxon>
        <taxon>Peronosporaceae</taxon>
        <taxon>Phytophthora</taxon>
    </lineage>
</organism>
<dbReference type="HOGENOM" id="CLU_1655658_0_0_1"/>
<dbReference type="Proteomes" id="UP000005238">
    <property type="component" value="Unassembled WGS sequence"/>
</dbReference>
<dbReference type="EnsemblProtists" id="Phyra86011">
    <property type="protein sequence ID" value="Phyra86011"/>
    <property type="gene ID" value="Phyra86011"/>
</dbReference>
<dbReference type="VEuPathDB" id="FungiDB:KRP23_11521"/>
<reference evidence="2" key="2">
    <citation type="submission" date="2015-06" db="UniProtKB">
        <authorList>
            <consortium name="EnsemblProtists"/>
        </authorList>
    </citation>
    <scope>IDENTIFICATION</scope>
    <source>
        <strain evidence="2">Pr102</strain>
    </source>
</reference>
<evidence type="ECO:0000256" key="1">
    <source>
        <dbReference type="SAM" id="MobiDB-lite"/>
    </source>
</evidence>
<name>H3H5T0_PHYRM</name>
<keyword evidence="3" id="KW-1185">Reference proteome</keyword>
<feature type="region of interest" description="Disordered" evidence="1">
    <location>
        <begin position="121"/>
        <end position="160"/>
    </location>
</feature>